<dbReference type="InterPro" id="IPR036259">
    <property type="entry name" value="MFS_trans_sf"/>
</dbReference>
<feature type="transmembrane region" description="Helical" evidence="6">
    <location>
        <begin position="209"/>
        <end position="234"/>
    </location>
</feature>
<comment type="similarity">
    <text evidence="2">Belongs to the major facilitator superfamily. Proton-dependent oligopeptide transporter (POT/PTR) (TC 2.A.17) family.</text>
</comment>
<proteinExistence type="inferred from homology"/>
<evidence type="ECO:0000256" key="1">
    <source>
        <dbReference type="ARBA" id="ARBA00004141"/>
    </source>
</evidence>
<keyword evidence="5 6" id="KW-0472">Membrane</keyword>
<evidence type="ECO:0000256" key="2">
    <source>
        <dbReference type="ARBA" id="ARBA00005982"/>
    </source>
</evidence>
<evidence type="ECO:0000256" key="3">
    <source>
        <dbReference type="ARBA" id="ARBA00022692"/>
    </source>
</evidence>
<keyword evidence="8" id="KW-1185">Reference proteome</keyword>
<evidence type="ECO:0000256" key="5">
    <source>
        <dbReference type="ARBA" id="ARBA00023136"/>
    </source>
</evidence>
<feature type="transmembrane region" description="Helical" evidence="6">
    <location>
        <begin position="33"/>
        <end position="55"/>
    </location>
</feature>
<evidence type="ECO:0000313" key="8">
    <source>
        <dbReference type="Proteomes" id="UP001603857"/>
    </source>
</evidence>
<feature type="transmembrane region" description="Helical" evidence="6">
    <location>
        <begin position="181"/>
        <end position="203"/>
    </location>
</feature>
<dbReference type="GO" id="GO:0016020">
    <property type="term" value="C:membrane"/>
    <property type="evidence" value="ECO:0007669"/>
    <property type="project" value="UniProtKB-SubCell"/>
</dbReference>
<dbReference type="Proteomes" id="UP001603857">
    <property type="component" value="Unassembled WGS sequence"/>
</dbReference>
<feature type="transmembrane region" description="Helical" evidence="6">
    <location>
        <begin position="532"/>
        <end position="557"/>
    </location>
</feature>
<reference evidence="7 8" key="1">
    <citation type="submission" date="2024-08" db="EMBL/GenBank/DDBJ databases">
        <title>Insights into the chromosomal genome structure of Flemingia macrophylla.</title>
        <authorList>
            <person name="Ding Y."/>
            <person name="Zhao Y."/>
            <person name="Bi W."/>
            <person name="Wu M."/>
            <person name="Zhao G."/>
            <person name="Gong Y."/>
            <person name="Li W."/>
            <person name="Zhang P."/>
        </authorList>
    </citation>
    <scope>NUCLEOTIDE SEQUENCE [LARGE SCALE GENOMIC DNA]</scope>
    <source>
        <strain evidence="7">DYQJB</strain>
        <tissue evidence="7">Leaf</tissue>
    </source>
</reference>
<comment type="caution">
    <text evidence="7">The sequence shown here is derived from an EMBL/GenBank/DDBJ whole genome shotgun (WGS) entry which is preliminary data.</text>
</comment>
<dbReference type="CDD" id="cd17417">
    <property type="entry name" value="MFS_NPF5"/>
    <property type="match status" value="1"/>
</dbReference>
<organism evidence="7 8">
    <name type="scientific">Flemingia macrophylla</name>
    <dbReference type="NCBI Taxonomy" id="520843"/>
    <lineage>
        <taxon>Eukaryota</taxon>
        <taxon>Viridiplantae</taxon>
        <taxon>Streptophyta</taxon>
        <taxon>Embryophyta</taxon>
        <taxon>Tracheophyta</taxon>
        <taxon>Spermatophyta</taxon>
        <taxon>Magnoliopsida</taxon>
        <taxon>eudicotyledons</taxon>
        <taxon>Gunneridae</taxon>
        <taxon>Pentapetalae</taxon>
        <taxon>rosids</taxon>
        <taxon>fabids</taxon>
        <taxon>Fabales</taxon>
        <taxon>Fabaceae</taxon>
        <taxon>Papilionoideae</taxon>
        <taxon>50 kb inversion clade</taxon>
        <taxon>NPAAA clade</taxon>
        <taxon>indigoferoid/millettioid clade</taxon>
        <taxon>Phaseoleae</taxon>
        <taxon>Flemingia</taxon>
    </lineage>
</organism>
<dbReference type="PANTHER" id="PTHR11654">
    <property type="entry name" value="OLIGOPEPTIDE TRANSPORTER-RELATED"/>
    <property type="match status" value="1"/>
</dbReference>
<dbReference type="Pfam" id="PF00854">
    <property type="entry name" value="PTR2"/>
    <property type="match status" value="1"/>
</dbReference>
<feature type="transmembrane region" description="Helical" evidence="6">
    <location>
        <begin position="95"/>
        <end position="114"/>
    </location>
</feature>
<accession>A0ABD1MVI2</accession>
<feature type="transmembrane region" description="Helical" evidence="6">
    <location>
        <begin position="405"/>
        <end position="425"/>
    </location>
</feature>
<keyword evidence="4 6" id="KW-1133">Transmembrane helix</keyword>
<feature type="transmembrane region" description="Helical" evidence="6">
    <location>
        <begin position="362"/>
        <end position="384"/>
    </location>
</feature>
<dbReference type="Gene3D" id="1.20.1250.20">
    <property type="entry name" value="MFS general substrate transporter like domains"/>
    <property type="match status" value="1"/>
</dbReference>
<evidence type="ECO:0000256" key="6">
    <source>
        <dbReference type="SAM" id="Phobius"/>
    </source>
</evidence>
<dbReference type="InterPro" id="IPR044739">
    <property type="entry name" value="NRT1/PTR"/>
</dbReference>
<evidence type="ECO:0008006" key="9">
    <source>
        <dbReference type="Google" id="ProtNLM"/>
    </source>
</evidence>
<evidence type="ECO:0000256" key="4">
    <source>
        <dbReference type="ARBA" id="ARBA00022989"/>
    </source>
</evidence>
<keyword evidence="3 6" id="KW-0812">Transmembrane</keyword>
<gene>
    <name evidence="7" type="ORF">Fmac_007393</name>
</gene>
<dbReference type="AlphaFoldDB" id="A0ABD1MVI2"/>
<dbReference type="InterPro" id="IPR000109">
    <property type="entry name" value="POT_fam"/>
</dbReference>
<feature type="transmembrane region" description="Helical" evidence="6">
    <location>
        <begin position="322"/>
        <end position="342"/>
    </location>
</feature>
<comment type="subcellular location">
    <subcellularLocation>
        <location evidence="1">Membrane</location>
        <topology evidence="1">Multi-pass membrane protein</topology>
    </subcellularLocation>
</comment>
<dbReference type="EMBL" id="JBGMDY010000003">
    <property type="protein sequence ID" value="KAL2339453.1"/>
    <property type="molecule type" value="Genomic_DNA"/>
</dbReference>
<evidence type="ECO:0000313" key="7">
    <source>
        <dbReference type="EMBL" id="KAL2339453.1"/>
    </source>
</evidence>
<feature type="transmembrane region" description="Helical" evidence="6">
    <location>
        <begin position="456"/>
        <end position="475"/>
    </location>
</feature>
<protein>
    <recommendedName>
        <fullName evidence="9">Protein NRT1/ PTR FAMILY 5.1</fullName>
    </recommendedName>
</protein>
<dbReference type="SUPFAM" id="SSF103473">
    <property type="entry name" value="MFS general substrate transporter"/>
    <property type="match status" value="1"/>
</dbReference>
<sequence length="630" mass="70971">MEDQGYTLDGTVDLSGRPVLSSRTGKRKACTFILAYQALERFAYFGISASLVIYMTSELHKDLVSSVTSVNNWSGTAWLTPILGAYLADRFLGRFWTITFALLIYATGMGLLVITTSLRCFRPMCTNGICREASSLRLTLFYLSIYTIAFGSGVLKPNMSTFGADQFDDFKPKEKVLKVSFFNWWSFNTACGTLAATLFVVYIQERFGWGLGYSISAIGFMIASFTFFMGIPMYRHKSRQAKSHAKEFFRVPVVAFRNRKLLLPSNPSELHEFELDHYNDCGKRKIYHTSRFRFLDKAAIKESTAGTSNPPCTVSQVETSKLVLGMTVIWFLIIIPSNFWALEVTVFVKQGTTMERNIGPNFRIPAASLWSFVVVTILICVPIYDHYFVPFMRQRTGHHRGIKMLQRIGIGVAIQVVSAAVMYAVEIRRMNVIKEKHIVGAEQIVPMSIFWLLPQHVLLGLANTFLMAGLLEFFYDQSPEEMKVIGTAFFTSTIAAGKYSNSLLVTVIDKSTRKISGKSWIGNNLNECHLDYYYALIFVISALNFGVFLWVSSGYIYKKEGTRELNDIEILGEEQTEPQVGIHGFVAYSATKFGLGVDEKEKHSLQGSCHSETVRLLPAEPNCLDDDTFD</sequence>
<name>A0ABD1MVI2_9FABA</name>